<organism evidence="7 8">
    <name type="scientific">Abeliophyllum distichum</name>
    <dbReference type="NCBI Taxonomy" id="126358"/>
    <lineage>
        <taxon>Eukaryota</taxon>
        <taxon>Viridiplantae</taxon>
        <taxon>Streptophyta</taxon>
        <taxon>Embryophyta</taxon>
        <taxon>Tracheophyta</taxon>
        <taxon>Spermatophyta</taxon>
        <taxon>Magnoliopsida</taxon>
        <taxon>eudicotyledons</taxon>
        <taxon>Gunneridae</taxon>
        <taxon>Pentapetalae</taxon>
        <taxon>asterids</taxon>
        <taxon>lamiids</taxon>
        <taxon>Lamiales</taxon>
        <taxon>Oleaceae</taxon>
        <taxon>Forsythieae</taxon>
        <taxon>Abeliophyllum</taxon>
    </lineage>
</organism>
<name>A0ABD1TYY0_9LAMI</name>
<keyword evidence="2" id="KW-0238">DNA-binding</keyword>
<evidence type="ECO:0000313" key="8">
    <source>
        <dbReference type="Proteomes" id="UP001604336"/>
    </source>
</evidence>
<feature type="region of interest" description="Disordered" evidence="5">
    <location>
        <begin position="212"/>
        <end position="247"/>
    </location>
</feature>
<evidence type="ECO:0000256" key="1">
    <source>
        <dbReference type="ARBA" id="ARBA00023015"/>
    </source>
</evidence>
<dbReference type="Proteomes" id="UP001604336">
    <property type="component" value="Unassembled WGS sequence"/>
</dbReference>
<keyword evidence="4" id="KW-0539">Nucleus</keyword>
<dbReference type="PANTHER" id="PTHR33984:SF10">
    <property type="entry name" value="S1 MOTIF DOMAIN-CONTAINING PROTEIN"/>
    <property type="match status" value="1"/>
</dbReference>
<accession>A0ABD1TYY0</accession>
<dbReference type="AlphaFoldDB" id="A0ABD1TYY0"/>
<sequence>MAAPTAIAQSSNDPMDAISVADEFFMFDDENDGFDLDNLLIDSLMNECNGNLAGNSEAGPSGVPVEENIHGNENSKDVPQGSNFGNPMRISVWPVLPSPYCCTCCQTLREIFHINGTFVNKLEIHGRLGIISHAVLDIYTSEFSPQNHEYHMFDFCNETISSVKQFLVQYCDDRKREGYVLLQDPLSNFYDALCTGLDENGNLDSDIFRQQTRTGSGDSQINQPRRGNQPEDESFGARRKQRERAGNMRVKDLEGYFHLPIRAASKEINICQTAMKKICRKGGVPRWPHRKIKSIQKQISERRKSLNSNDADEKARALAEIQTLERTLASFGKNMMRGKAQTVVCVKQVKQDAQEEWDENMPLPGDIIEGVAEYADDDDSFLSAKARSELSSQLGKISREADFIWLKVRRGDSTVKLRVCVVADRCSKLQRKFTVRAVSDERHVAVLADLTFEQCFELQEMSRKIVNLDFRGFHQKAMKYDWKKKVGTYLPDNLCTVVSSILFMPLANEGGIESPTIRAMAWFSAAVSSGIPLVFVNIQSEQIINSTRNHVTGKELTWGRQQNSNTPVNTVHGIRLWFLPGVAEVSLELFPQSGETRYGMDIRRTEEGFICIYSVSKETSADRAGLGRLLEQANGTGNLVVMSRLQGKSLMPSTVDSEGLIHCCDNADIKETLISAMDRMDSIQLYIMSCSNHNNICTPPPTGAAILRPPN</sequence>
<dbReference type="PANTHER" id="PTHR33984">
    <property type="entry name" value="OS02G0717600 PROTEIN"/>
    <property type="match status" value="1"/>
</dbReference>
<proteinExistence type="predicted"/>
<feature type="compositionally biased region" description="Polar residues" evidence="5">
    <location>
        <begin position="212"/>
        <end position="226"/>
    </location>
</feature>
<protein>
    <submittedName>
        <fullName evidence="7">RWP-RK domain-containing protein</fullName>
    </submittedName>
</protein>
<dbReference type="PROSITE" id="PS51519">
    <property type="entry name" value="RWP_RK"/>
    <property type="match status" value="1"/>
</dbReference>
<reference evidence="8" key="1">
    <citation type="submission" date="2024-07" db="EMBL/GenBank/DDBJ databases">
        <title>Two chromosome-level genome assemblies of Korean endemic species Abeliophyllum distichum and Forsythia ovata (Oleaceae).</title>
        <authorList>
            <person name="Jang H."/>
        </authorList>
    </citation>
    <scope>NUCLEOTIDE SEQUENCE [LARGE SCALE GENOMIC DNA]</scope>
</reference>
<evidence type="ECO:0000256" key="3">
    <source>
        <dbReference type="ARBA" id="ARBA00023163"/>
    </source>
</evidence>
<dbReference type="InterPro" id="IPR003035">
    <property type="entry name" value="RWP-RK_dom"/>
</dbReference>
<feature type="domain" description="RWP-RK" evidence="6">
    <location>
        <begin position="231"/>
        <end position="315"/>
    </location>
</feature>
<keyword evidence="3" id="KW-0804">Transcription</keyword>
<gene>
    <name evidence="7" type="ORF">Adt_14178</name>
</gene>
<evidence type="ECO:0000256" key="5">
    <source>
        <dbReference type="SAM" id="MobiDB-lite"/>
    </source>
</evidence>
<evidence type="ECO:0000313" key="7">
    <source>
        <dbReference type="EMBL" id="KAL2517931.1"/>
    </source>
</evidence>
<dbReference type="Pfam" id="PF02042">
    <property type="entry name" value="RWP-RK"/>
    <property type="match status" value="1"/>
</dbReference>
<evidence type="ECO:0000256" key="2">
    <source>
        <dbReference type="ARBA" id="ARBA00023125"/>
    </source>
</evidence>
<dbReference type="GO" id="GO:0003677">
    <property type="term" value="F:DNA binding"/>
    <property type="evidence" value="ECO:0007669"/>
    <property type="project" value="UniProtKB-KW"/>
</dbReference>
<dbReference type="EMBL" id="JBFOLK010000004">
    <property type="protein sequence ID" value="KAL2517931.1"/>
    <property type="molecule type" value="Genomic_DNA"/>
</dbReference>
<evidence type="ECO:0000256" key="4">
    <source>
        <dbReference type="ARBA" id="ARBA00023242"/>
    </source>
</evidence>
<evidence type="ECO:0000259" key="6">
    <source>
        <dbReference type="PROSITE" id="PS51519"/>
    </source>
</evidence>
<keyword evidence="8" id="KW-1185">Reference proteome</keyword>
<comment type="caution">
    <text evidence="7">The sequence shown here is derived from an EMBL/GenBank/DDBJ whole genome shotgun (WGS) entry which is preliminary data.</text>
</comment>
<keyword evidence="1" id="KW-0805">Transcription regulation</keyword>